<proteinExistence type="predicted"/>
<dbReference type="EMBL" id="PXOF01000067">
    <property type="protein sequence ID" value="RGP68695.1"/>
    <property type="molecule type" value="Genomic_DNA"/>
</dbReference>
<keyword evidence="4" id="KW-1185">Reference proteome</keyword>
<reference evidence="3 4" key="1">
    <citation type="journal article" date="2018" name="PLoS Pathog.">
        <title>Evolution of structural diversity of trichothecenes, a family of toxins produced by plant pathogenic and entomopathogenic fungi.</title>
        <authorList>
            <person name="Proctor R.H."/>
            <person name="McCormick S.P."/>
            <person name="Kim H.S."/>
            <person name="Cardoza R.E."/>
            <person name="Stanley A.M."/>
            <person name="Lindo L."/>
            <person name="Kelly A."/>
            <person name="Brown D.W."/>
            <person name="Lee T."/>
            <person name="Vaughan M.M."/>
            <person name="Alexander N.J."/>
            <person name="Busman M."/>
            <person name="Gutierrez S."/>
        </authorList>
    </citation>
    <scope>NUCLEOTIDE SEQUENCE [LARGE SCALE GENOMIC DNA]</scope>
    <source>
        <strain evidence="3 4">NRRL 3299</strain>
    </source>
</reference>
<feature type="compositionally biased region" description="Low complexity" evidence="1">
    <location>
        <begin position="74"/>
        <end position="88"/>
    </location>
</feature>
<accession>A0A395S916</accession>
<evidence type="ECO:0000313" key="4">
    <source>
        <dbReference type="Proteomes" id="UP000266152"/>
    </source>
</evidence>
<sequence>MLVSSLFLALGASAVVHAHGIRVERSENHLIKGPASPDGTSSSPIKPLWHAKQQGDGLAKLDFRRLIQRRDTSSADTGTSADATSTASKDTDRSINCRRKLRAINNWNLNLKHSIINKHNLNFYGSRRLLLQHDSQKQHYLRNNRFHHIELLCFERNLKHMFSRISMHDSVK</sequence>
<protein>
    <submittedName>
        <fullName evidence="3">Uncharacterized protein</fullName>
    </submittedName>
</protein>
<evidence type="ECO:0000256" key="2">
    <source>
        <dbReference type="SAM" id="SignalP"/>
    </source>
</evidence>
<feature type="chain" id="PRO_5017340348" evidence="2">
    <location>
        <begin position="19"/>
        <end position="172"/>
    </location>
</feature>
<gene>
    <name evidence="3" type="ORF">FSPOR_5165</name>
</gene>
<feature type="region of interest" description="Disordered" evidence="1">
    <location>
        <begin position="71"/>
        <end position="92"/>
    </location>
</feature>
<comment type="caution">
    <text evidence="3">The sequence shown here is derived from an EMBL/GenBank/DDBJ whole genome shotgun (WGS) entry which is preliminary data.</text>
</comment>
<keyword evidence="2" id="KW-0732">Signal</keyword>
<evidence type="ECO:0000256" key="1">
    <source>
        <dbReference type="SAM" id="MobiDB-lite"/>
    </source>
</evidence>
<dbReference type="Proteomes" id="UP000266152">
    <property type="component" value="Unassembled WGS sequence"/>
</dbReference>
<evidence type="ECO:0000313" key="3">
    <source>
        <dbReference type="EMBL" id="RGP68695.1"/>
    </source>
</evidence>
<name>A0A395S916_FUSSP</name>
<feature type="signal peptide" evidence="2">
    <location>
        <begin position="1"/>
        <end position="18"/>
    </location>
</feature>
<dbReference type="AlphaFoldDB" id="A0A395S916"/>
<organism evidence="3 4">
    <name type="scientific">Fusarium sporotrichioides</name>
    <dbReference type="NCBI Taxonomy" id="5514"/>
    <lineage>
        <taxon>Eukaryota</taxon>
        <taxon>Fungi</taxon>
        <taxon>Dikarya</taxon>
        <taxon>Ascomycota</taxon>
        <taxon>Pezizomycotina</taxon>
        <taxon>Sordariomycetes</taxon>
        <taxon>Hypocreomycetidae</taxon>
        <taxon>Hypocreales</taxon>
        <taxon>Nectriaceae</taxon>
        <taxon>Fusarium</taxon>
    </lineage>
</organism>